<feature type="transmembrane region" description="Helical" evidence="8">
    <location>
        <begin position="208"/>
        <end position="226"/>
    </location>
</feature>
<proteinExistence type="predicted"/>
<accession>A0A1I2HQZ4</accession>
<dbReference type="PIRSF" id="PIRSF004925">
    <property type="entry name" value="HcaT"/>
    <property type="match status" value="1"/>
</dbReference>
<evidence type="ECO:0000256" key="1">
    <source>
        <dbReference type="ARBA" id="ARBA00004429"/>
    </source>
</evidence>
<dbReference type="PANTHER" id="PTHR23522:SF10">
    <property type="entry name" value="3-PHENYLPROPIONIC ACID TRANSPORTER-RELATED"/>
    <property type="match status" value="1"/>
</dbReference>
<feature type="transmembrane region" description="Helical" evidence="8">
    <location>
        <begin position="363"/>
        <end position="383"/>
    </location>
</feature>
<dbReference type="InterPro" id="IPR024989">
    <property type="entry name" value="MFS_assoc_dom"/>
</dbReference>
<keyword evidence="3" id="KW-1003">Cell membrane</keyword>
<organism evidence="10 11">
    <name type="scientific">Fontimonas thermophila</name>
    <dbReference type="NCBI Taxonomy" id="1076937"/>
    <lineage>
        <taxon>Bacteria</taxon>
        <taxon>Pseudomonadati</taxon>
        <taxon>Pseudomonadota</taxon>
        <taxon>Gammaproteobacteria</taxon>
        <taxon>Nevskiales</taxon>
        <taxon>Nevskiaceae</taxon>
        <taxon>Fontimonas</taxon>
    </lineage>
</organism>
<reference evidence="10 11" key="1">
    <citation type="submission" date="2016-10" db="EMBL/GenBank/DDBJ databases">
        <authorList>
            <person name="de Groot N.N."/>
        </authorList>
    </citation>
    <scope>NUCLEOTIDE SEQUENCE [LARGE SCALE GENOMIC DNA]</scope>
    <source>
        <strain evidence="10 11">DSM 23609</strain>
    </source>
</reference>
<dbReference type="Gene3D" id="1.20.1250.20">
    <property type="entry name" value="MFS general substrate transporter like domains"/>
    <property type="match status" value="2"/>
</dbReference>
<comment type="subcellular location">
    <subcellularLocation>
        <location evidence="1">Cell inner membrane</location>
        <topology evidence="1">Multi-pass membrane protein</topology>
    </subcellularLocation>
</comment>
<dbReference type="RefSeq" id="WP_091531040.1">
    <property type="nucleotide sequence ID" value="NZ_FOOC01000002.1"/>
</dbReference>
<evidence type="ECO:0000256" key="3">
    <source>
        <dbReference type="ARBA" id="ARBA00022475"/>
    </source>
</evidence>
<name>A0A1I2HQZ4_9GAMM</name>
<feature type="transmembrane region" description="Helical" evidence="8">
    <location>
        <begin position="77"/>
        <end position="93"/>
    </location>
</feature>
<evidence type="ECO:0000256" key="4">
    <source>
        <dbReference type="ARBA" id="ARBA00022519"/>
    </source>
</evidence>
<feature type="transmembrane region" description="Helical" evidence="8">
    <location>
        <begin position="246"/>
        <end position="266"/>
    </location>
</feature>
<feature type="transmembrane region" description="Helical" evidence="8">
    <location>
        <begin position="99"/>
        <end position="117"/>
    </location>
</feature>
<dbReference type="EMBL" id="FOOC01000002">
    <property type="protein sequence ID" value="SFF31166.1"/>
    <property type="molecule type" value="Genomic_DNA"/>
</dbReference>
<evidence type="ECO:0000256" key="2">
    <source>
        <dbReference type="ARBA" id="ARBA00022448"/>
    </source>
</evidence>
<dbReference type="NCBIfam" id="NF037955">
    <property type="entry name" value="mfs"/>
    <property type="match status" value="1"/>
</dbReference>
<protein>
    <submittedName>
        <fullName evidence="10">MFS transporter, PPP family, 3-phenylpropionic acid transporter</fullName>
    </submittedName>
</protein>
<feature type="transmembrane region" description="Helical" evidence="8">
    <location>
        <begin position="12"/>
        <end position="33"/>
    </location>
</feature>
<feature type="transmembrane region" description="Helical" evidence="8">
    <location>
        <begin position="45"/>
        <end position="65"/>
    </location>
</feature>
<evidence type="ECO:0000256" key="7">
    <source>
        <dbReference type="ARBA" id="ARBA00023136"/>
    </source>
</evidence>
<dbReference type="STRING" id="1076937.SAMN04488120_10290"/>
<dbReference type="PROSITE" id="PS50850">
    <property type="entry name" value="MFS"/>
    <property type="match status" value="1"/>
</dbReference>
<dbReference type="InterPro" id="IPR036259">
    <property type="entry name" value="MFS_trans_sf"/>
</dbReference>
<dbReference type="GO" id="GO:0015528">
    <property type="term" value="F:lactose:proton symporter activity"/>
    <property type="evidence" value="ECO:0007669"/>
    <property type="project" value="TreeGrafter"/>
</dbReference>
<evidence type="ECO:0000313" key="11">
    <source>
        <dbReference type="Proteomes" id="UP000199771"/>
    </source>
</evidence>
<feature type="transmembrane region" description="Helical" evidence="8">
    <location>
        <begin position="297"/>
        <end position="315"/>
    </location>
</feature>
<feature type="transmembrane region" description="Helical" evidence="8">
    <location>
        <begin position="138"/>
        <end position="157"/>
    </location>
</feature>
<keyword evidence="4" id="KW-0997">Cell inner membrane</keyword>
<dbReference type="SUPFAM" id="SSF103473">
    <property type="entry name" value="MFS general substrate transporter"/>
    <property type="match status" value="1"/>
</dbReference>
<dbReference type="Proteomes" id="UP000199771">
    <property type="component" value="Unassembled WGS sequence"/>
</dbReference>
<keyword evidence="2" id="KW-0813">Transport</keyword>
<feature type="transmembrane region" description="Helical" evidence="8">
    <location>
        <begin position="163"/>
        <end position="183"/>
    </location>
</feature>
<dbReference type="Pfam" id="PF12832">
    <property type="entry name" value="MFS_1_like"/>
    <property type="match status" value="1"/>
</dbReference>
<dbReference type="AlphaFoldDB" id="A0A1I2HQZ4"/>
<sequence>MPAPSAGIARLHGRLAAFYFFYYATVGAFLPYWASYLQARGFTAVQMGLAFALMGVMRTLVPLAWGWWADHSGRRIGLIRWAAVAALLTFMAIPFVDGVLWIGALMIGYTLFWHALLPQFEVVALAHLQASGGDYSRVRLWGSVGFVVAVMGLGWALDWTGILWLPWLVGAFWLGMAIATWFVPESPRLHPLDAPRSAVQDVLRRPQVLALLVACLASQLSFAPYYNFFTLFLETHGYSRGAAGMLWSIGVLAEIALFVFIGRVLVHVGARALMLAALMATALRWCLTAAAVDAWPVLVAAQLSHAVTFGAYHVVAMHYVQRLFPADLQGRAQAIYNAVAYGIGGSIGSLAAGYVWEHIAPEAVFYAAGAVALGGWWVAWRWLPATRA</sequence>
<gene>
    <name evidence="10" type="ORF">SAMN04488120_10290</name>
</gene>
<keyword evidence="11" id="KW-1185">Reference proteome</keyword>
<dbReference type="OrthoDB" id="9150135at2"/>
<keyword evidence="5 8" id="KW-0812">Transmembrane</keyword>
<dbReference type="InterPro" id="IPR020846">
    <property type="entry name" value="MFS_dom"/>
</dbReference>
<dbReference type="GO" id="GO:0030395">
    <property type="term" value="F:lactose binding"/>
    <property type="evidence" value="ECO:0007669"/>
    <property type="project" value="TreeGrafter"/>
</dbReference>
<evidence type="ECO:0000259" key="9">
    <source>
        <dbReference type="PROSITE" id="PS50850"/>
    </source>
</evidence>
<feature type="transmembrane region" description="Helical" evidence="8">
    <location>
        <begin position="335"/>
        <end position="357"/>
    </location>
</feature>
<keyword evidence="6 8" id="KW-1133">Transmembrane helix</keyword>
<dbReference type="InterPro" id="IPR026032">
    <property type="entry name" value="HcaT-like"/>
</dbReference>
<evidence type="ECO:0000256" key="6">
    <source>
        <dbReference type="ARBA" id="ARBA00022989"/>
    </source>
</evidence>
<dbReference type="GO" id="GO:0005886">
    <property type="term" value="C:plasma membrane"/>
    <property type="evidence" value="ECO:0007669"/>
    <property type="project" value="UniProtKB-SubCell"/>
</dbReference>
<evidence type="ECO:0000256" key="5">
    <source>
        <dbReference type="ARBA" id="ARBA00022692"/>
    </source>
</evidence>
<evidence type="ECO:0000313" key="10">
    <source>
        <dbReference type="EMBL" id="SFF31166.1"/>
    </source>
</evidence>
<keyword evidence="7 8" id="KW-0472">Membrane</keyword>
<dbReference type="PANTHER" id="PTHR23522">
    <property type="entry name" value="BLL5896 PROTEIN"/>
    <property type="match status" value="1"/>
</dbReference>
<evidence type="ECO:0000256" key="8">
    <source>
        <dbReference type="SAM" id="Phobius"/>
    </source>
</evidence>
<feature type="domain" description="Major facilitator superfamily (MFS) profile" evidence="9">
    <location>
        <begin position="207"/>
        <end position="388"/>
    </location>
</feature>